<dbReference type="InterPro" id="IPR003488">
    <property type="entry name" value="DprA"/>
</dbReference>
<reference evidence="4" key="1">
    <citation type="journal article" date="2019" name="Int. J. Syst. Evol. Microbiol.">
        <title>The Global Catalogue of Microorganisms (GCM) 10K type strain sequencing project: providing services to taxonomists for standard genome sequencing and annotation.</title>
        <authorList>
            <consortium name="The Broad Institute Genomics Platform"/>
            <consortium name="The Broad Institute Genome Sequencing Center for Infectious Disease"/>
            <person name="Wu L."/>
            <person name="Ma J."/>
        </authorList>
    </citation>
    <scope>NUCLEOTIDE SEQUENCE [LARGE SCALE GENOMIC DNA]</scope>
    <source>
        <strain evidence="4">JCM 14902</strain>
    </source>
</reference>
<comment type="caution">
    <text evidence="3">The sequence shown here is derived from an EMBL/GenBank/DDBJ whole genome shotgun (WGS) entry which is preliminary data.</text>
</comment>
<dbReference type="RefSeq" id="WP_344065730.1">
    <property type="nucleotide sequence ID" value="NZ_BAAAOH010000001.1"/>
</dbReference>
<dbReference type="SUPFAM" id="SSF102405">
    <property type="entry name" value="MCP/YpsA-like"/>
    <property type="match status" value="1"/>
</dbReference>
<accession>A0ABP5EHT7</accession>
<dbReference type="InterPro" id="IPR057666">
    <property type="entry name" value="DrpA_SLOG"/>
</dbReference>
<evidence type="ECO:0000313" key="3">
    <source>
        <dbReference type="EMBL" id="GAA1996497.1"/>
    </source>
</evidence>
<dbReference type="Gene3D" id="3.40.50.450">
    <property type="match status" value="1"/>
</dbReference>
<dbReference type="PANTHER" id="PTHR43022">
    <property type="entry name" value="PROTEIN SMF"/>
    <property type="match status" value="1"/>
</dbReference>
<dbReference type="PANTHER" id="PTHR43022:SF1">
    <property type="entry name" value="PROTEIN SMF"/>
    <property type="match status" value="1"/>
</dbReference>
<evidence type="ECO:0000313" key="4">
    <source>
        <dbReference type="Proteomes" id="UP001500326"/>
    </source>
</evidence>
<feature type="domain" description="Smf/DprA SLOG" evidence="2">
    <location>
        <begin position="87"/>
        <end position="301"/>
    </location>
</feature>
<dbReference type="EMBL" id="BAAAOH010000001">
    <property type="protein sequence ID" value="GAA1996497.1"/>
    <property type="molecule type" value="Genomic_DNA"/>
</dbReference>
<dbReference type="Pfam" id="PF02481">
    <property type="entry name" value="DNA_processg_A"/>
    <property type="match status" value="1"/>
</dbReference>
<proteinExistence type="inferred from homology"/>
<evidence type="ECO:0000259" key="2">
    <source>
        <dbReference type="Pfam" id="PF02481"/>
    </source>
</evidence>
<sequence>MDHSFSEDRLARISLAMASEPGDTVTGILVARVGAAETLALVTAETSLPASIDPAEGSLWRRRLAPRLDPGHVDSVRDEMERRNLTMLTTEDLTWPAELQQLGPRVPLALWLSGQPSRLEGITANRITLVGARAATSYGEHITMELAADLASQGRVICSGGAYGIDGAAHRAATMSRPGSTVAVLATGLDRFYPVGNQQLFERIQDSGGLLVSELPPGASPTRWRFLQRNRLLAALSGATIVVEAGYRSGSLNVASQAHSLGRPIGAVPGPITSPASAGCHRLLQEGIATIITDTRDAIDLLDSTNSVGVDRPFGSATAARRPLRLEPDISL</sequence>
<dbReference type="NCBIfam" id="TIGR00732">
    <property type="entry name" value="dprA"/>
    <property type="match status" value="1"/>
</dbReference>
<name>A0ABP5EHT7_9MICO</name>
<evidence type="ECO:0000256" key="1">
    <source>
        <dbReference type="ARBA" id="ARBA00006525"/>
    </source>
</evidence>
<organism evidence="3 4">
    <name type="scientific">Microbacterium pumilum</name>
    <dbReference type="NCBI Taxonomy" id="344165"/>
    <lineage>
        <taxon>Bacteria</taxon>
        <taxon>Bacillati</taxon>
        <taxon>Actinomycetota</taxon>
        <taxon>Actinomycetes</taxon>
        <taxon>Micrococcales</taxon>
        <taxon>Microbacteriaceae</taxon>
        <taxon>Microbacterium</taxon>
    </lineage>
</organism>
<protein>
    <recommendedName>
        <fullName evidence="2">Smf/DprA SLOG domain-containing protein</fullName>
    </recommendedName>
</protein>
<comment type="similarity">
    <text evidence="1">Belongs to the DprA/Smf family.</text>
</comment>
<keyword evidence="4" id="KW-1185">Reference proteome</keyword>
<gene>
    <name evidence="3" type="ORF">GCM10009777_36690</name>
</gene>
<dbReference type="Proteomes" id="UP001500326">
    <property type="component" value="Unassembled WGS sequence"/>
</dbReference>